<keyword evidence="15" id="KW-1185">Reference proteome</keyword>
<comment type="pathway">
    <text evidence="3">Protein modification; protein glycosylation.</text>
</comment>
<dbReference type="Proteomes" id="UP001208570">
    <property type="component" value="Unassembled WGS sequence"/>
</dbReference>
<evidence type="ECO:0000256" key="3">
    <source>
        <dbReference type="ARBA" id="ARBA00004922"/>
    </source>
</evidence>
<dbReference type="EMBL" id="JAODUP010000133">
    <property type="protein sequence ID" value="KAK2160436.1"/>
    <property type="molecule type" value="Genomic_DNA"/>
</dbReference>
<comment type="cofactor">
    <cofactor evidence="1">
        <name>Mg(2+)</name>
        <dbReference type="ChEBI" id="CHEBI:18420"/>
    </cofactor>
</comment>
<keyword evidence="8" id="KW-0256">Endoplasmic reticulum</keyword>
<keyword evidence="6" id="KW-0808">Transferase</keyword>
<reference evidence="14" key="1">
    <citation type="journal article" date="2023" name="Mol. Biol. Evol.">
        <title>Third-Generation Sequencing Reveals the Adaptive Role of the Epigenome in Three Deep-Sea Polychaetes.</title>
        <authorList>
            <person name="Perez M."/>
            <person name="Aroh O."/>
            <person name="Sun Y."/>
            <person name="Lan Y."/>
            <person name="Juniper S.K."/>
            <person name="Young C.R."/>
            <person name="Angers B."/>
            <person name="Qian P.Y."/>
        </authorList>
    </citation>
    <scope>NUCLEOTIDE SEQUENCE</scope>
    <source>
        <strain evidence="14">P08H-3</strain>
    </source>
</reference>
<evidence type="ECO:0000256" key="13">
    <source>
        <dbReference type="SAM" id="Phobius"/>
    </source>
</evidence>
<evidence type="ECO:0000256" key="12">
    <source>
        <dbReference type="ARBA" id="ARBA00047353"/>
    </source>
</evidence>
<dbReference type="GO" id="GO:0045547">
    <property type="term" value="F:ditrans,polycis-polyprenyl diphosphate synthase [(2E,6E)-farnesyl diphosphate specific] activity"/>
    <property type="evidence" value="ECO:0007669"/>
    <property type="project" value="UniProtKB-EC"/>
</dbReference>
<evidence type="ECO:0000256" key="6">
    <source>
        <dbReference type="ARBA" id="ARBA00022679"/>
    </source>
</evidence>
<accession>A0AAD9N9Y1</accession>
<evidence type="ECO:0000256" key="5">
    <source>
        <dbReference type="ARBA" id="ARBA00012596"/>
    </source>
</evidence>
<name>A0AAD9N9Y1_9ANNE</name>
<dbReference type="EC" id="2.5.1.87" evidence="5"/>
<comment type="caution">
    <text evidence="14">The sequence shown here is derived from an EMBL/GenBank/DDBJ whole genome shotgun (WGS) entry which is preliminary data.</text>
</comment>
<keyword evidence="9" id="KW-0460">Magnesium</keyword>
<evidence type="ECO:0000313" key="15">
    <source>
        <dbReference type="Proteomes" id="UP001208570"/>
    </source>
</evidence>
<evidence type="ECO:0000256" key="10">
    <source>
        <dbReference type="ARBA" id="ARBA00022989"/>
    </source>
</evidence>
<evidence type="ECO:0000256" key="4">
    <source>
        <dbReference type="ARBA" id="ARBA00005432"/>
    </source>
</evidence>
<keyword evidence="10 13" id="KW-1133">Transmembrane helix</keyword>
<comment type="similarity">
    <text evidence="4">Belongs to the UPP synthase family.</text>
</comment>
<dbReference type="SUPFAM" id="SSF64005">
    <property type="entry name" value="Undecaprenyl diphosphate synthase"/>
    <property type="match status" value="1"/>
</dbReference>
<organism evidence="14 15">
    <name type="scientific">Paralvinella palmiformis</name>
    <dbReference type="NCBI Taxonomy" id="53620"/>
    <lineage>
        <taxon>Eukaryota</taxon>
        <taxon>Metazoa</taxon>
        <taxon>Spiralia</taxon>
        <taxon>Lophotrochozoa</taxon>
        <taxon>Annelida</taxon>
        <taxon>Polychaeta</taxon>
        <taxon>Sedentaria</taxon>
        <taxon>Canalipalpata</taxon>
        <taxon>Terebellida</taxon>
        <taxon>Terebelliformia</taxon>
        <taxon>Alvinellidae</taxon>
        <taxon>Paralvinella</taxon>
    </lineage>
</organism>
<evidence type="ECO:0000256" key="9">
    <source>
        <dbReference type="ARBA" id="ARBA00022842"/>
    </source>
</evidence>
<evidence type="ECO:0000256" key="1">
    <source>
        <dbReference type="ARBA" id="ARBA00001946"/>
    </source>
</evidence>
<dbReference type="GO" id="GO:1904423">
    <property type="term" value="C:dehydrodolichyl diphosphate synthase complex"/>
    <property type="evidence" value="ECO:0007669"/>
    <property type="project" value="InterPro"/>
</dbReference>
<dbReference type="InterPro" id="IPR036424">
    <property type="entry name" value="UPP_synth-like_sf"/>
</dbReference>
<dbReference type="Gene3D" id="3.40.1180.10">
    <property type="entry name" value="Decaprenyl diphosphate synthase-like"/>
    <property type="match status" value="1"/>
</dbReference>
<sequence>MAEDREFASICFINKMGSGVFIRHFLLNIIHVLISVCLFIYRGIHKARRPLCTNYYPHSEYTLKTDAKSLRKLPLHVGIVVVEDDINYSDIAKMTLWCLALGISYITIYDHAGLCKRDRDIIQREFEVHKKRLLSEKKLDNCNIQHIEYGLERHQTQGIKKQQCVRVLSGCDSRHQLVSLARDLSSSVLRQSMKLSNIEPISVDNLLQERTSFPDLDLVLRFGVTECVMGLSPWQIRLTEFLSHPSHKNIDYTTFYHLLQSYANTEQRFGK</sequence>
<dbReference type="AlphaFoldDB" id="A0AAD9N9Y1"/>
<keyword evidence="7 13" id="KW-0812">Transmembrane</keyword>
<evidence type="ECO:0000256" key="8">
    <source>
        <dbReference type="ARBA" id="ARBA00022824"/>
    </source>
</evidence>
<evidence type="ECO:0000256" key="7">
    <source>
        <dbReference type="ARBA" id="ARBA00022692"/>
    </source>
</evidence>
<protein>
    <recommendedName>
        <fullName evidence="5">ditrans,polycis-polyprenyl diphosphate synthase [(2E,6E)-farnesyldiphosphate specific]</fullName>
        <ecNumber evidence="5">2.5.1.87</ecNumber>
    </recommendedName>
</protein>
<dbReference type="InterPro" id="IPR038887">
    <property type="entry name" value="Nus1/NgBR"/>
</dbReference>
<evidence type="ECO:0000313" key="14">
    <source>
        <dbReference type="EMBL" id="KAK2160436.1"/>
    </source>
</evidence>
<dbReference type="GO" id="GO:0005789">
    <property type="term" value="C:endoplasmic reticulum membrane"/>
    <property type="evidence" value="ECO:0007669"/>
    <property type="project" value="UniProtKB-SubCell"/>
</dbReference>
<evidence type="ECO:0000256" key="11">
    <source>
        <dbReference type="ARBA" id="ARBA00023136"/>
    </source>
</evidence>
<gene>
    <name evidence="14" type="ORF">LSH36_133g02067</name>
</gene>
<dbReference type="PANTHER" id="PTHR21528">
    <property type="entry name" value="DEHYDRODOLICHYL DIPHOSPHATE SYNTHASE COMPLEX SUBUNIT NUS1"/>
    <property type="match status" value="1"/>
</dbReference>
<feature type="transmembrane region" description="Helical" evidence="13">
    <location>
        <begin position="20"/>
        <end position="41"/>
    </location>
</feature>
<comment type="catalytic activity">
    <reaction evidence="12">
        <text>n isopentenyl diphosphate + (2E,6E)-farnesyl diphosphate = a di-trans,poly-cis-polyprenyl diphosphate + n diphosphate</text>
        <dbReference type="Rhea" id="RHEA:53008"/>
        <dbReference type="Rhea" id="RHEA-COMP:19494"/>
        <dbReference type="ChEBI" id="CHEBI:33019"/>
        <dbReference type="ChEBI" id="CHEBI:128769"/>
        <dbReference type="ChEBI" id="CHEBI:136960"/>
        <dbReference type="ChEBI" id="CHEBI:175763"/>
        <dbReference type="EC" id="2.5.1.87"/>
    </reaction>
</comment>
<proteinExistence type="inferred from homology"/>
<evidence type="ECO:0000256" key="2">
    <source>
        <dbReference type="ARBA" id="ARBA00004586"/>
    </source>
</evidence>
<dbReference type="PANTHER" id="PTHR21528:SF0">
    <property type="entry name" value="DEHYDRODOLICHYL DIPHOSPHATE SYNTHASE COMPLEX SUBUNIT NUS1"/>
    <property type="match status" value="1"/>
</dbReference>
<keyword evidence="11 13" id="KW-0472">Membrane</keyword>
<comment type="subcellular location">
    <subcellularLocation>
        <location evidence="2">Endoplasmic reticulum membrane</location>
    </subcellularLocation>
</comment>